<keyword evidence="5" id="KW-1185">Reference proteome</keyword>
<dbReference type="Gene3D" id="3.20.20.140">
    <property type="entry name" value="Metal-dependent hydrolases"/>
    <property type="match status" value="1"/>
</dbReference>
<comment type="similarity">
    <text evidence="3">Belongs to the metallo-dependent hydrolases superfamily. Phosphotriesterase family.</text>
</comment>
<keyword evidence="2" id="KW-0378">Hydrolase</keyword>
<dbReference type="InterPro" id="IPR001559">
    <property type="entry name" value="Phosphotriesterase"/>
</dbReference>
<protein>
    <submittedName>
        <fullName evidence="4">Aryldialkylphosphatase</fullName>
    </submittedName>
</protein>
<dbReference type="PROSITE" id="PS51347">
    <property type="entry name" value="PHOSPHOTRIESTERASE_2"/>
    <property type="match status" value="1"/>
</dbReference>
<organism evidence="4 5">
    <name type="scientific">Herbiconiux aconitum</name>
    <dbReference type="NCBI Taxonomy" id="2970913"/>
    <lineage>
        <taxon>Bacteria</taxon>
        <taxon>Bacillati</taxon>
        <taxon>Actinomycetota</taxon>
        <taxon>Actinomycetes</taxon>
        <taxon>Micrococcales</taxon>
        <taxon>Microbacteriaceae</taxon>
        <taxon>Herbiconiux</taxon>
    </lineage>
</organism>
<gene>
    <name evidence="4" type="ORF">N1027_02290</name>
</gene>
<name>A0ABT2GQA3_9MICO</name>
<accession>A0ABT2GQA3</accession>
<evidence type="ECO:0000256" key="1">
    <source>
        <dbReference type="ARBA" id="ARBA00022723"/>
    </source>
</evidence>
<keyword evidence="1" id="KW-0479">Metal-binding</keyword>
<dbReference type="PIRSF" id="PIRSF016839">
    <property type="entry name" value="PhP"/>
    <property type="match status" value="1"/>
</dbReference>
<proteinExistence type="inferred from homology"/>
<dbReference type="Pfam" id="PF02126">
    <property type="entry name" value="PTE"/>
    <property type="match status" value="1"/>
</dbReference>
<evidence type="ECO:0000256" key="3">
    <source>
        <dbReference type="PROSITE-ProRule" id="PRU00679"/>
    </source>
</evidence>
<dbReference type="Proteomes" id="UP001165584">
    <property type="component" value="Unassembled WGS sequence"/>
</dbReference>
<evidence type="ECO:0000313" key="5">
    <source>
        <dbReference type="Proteomes" id="UP001165584"/>
    </source>
</evidence>
<dbReference type="RefSeq" id="WP_259504711.1">
    <property type="nucleotide sequence ID" value="NZ_JANLCM010000001.1"/>
</dbReference>
<dbReference type="SUPFAM" id="SSF51556">
    <property type="entry name" value="Metallo-dependent hydrolases"/>
    <property type="match status" value="1"/>
</dbReference>
<dbReference type="PANTHER" id="PTHR10819">
    <property type="entry name" value="PHOSPHOTRIESTERASE-RELATED"/>
    <property type="match status" value="1"/>
</dbReference>
<sequence>MPHAEPETRSRLVRTVTGDVAPEALAKIDYHEHLFQISPLLPGDELDDERASSEEAASLVQSGFDAMIDATPIGLGRSPAATVRISAATGLAVIATTGVHHDGHYAPNHWLREWSAAQLVDALVTDVTEGLPPEDAPSRQPPLPGGRRAGVLKAGIGYWSISRFERRTLNAIGQAHAETGAPVMVHLEHGSAAFEVIDILIAGGVEPEATVLAHVDRNPDPYLHADLAATGAYLGYDGFARSKSWPDSVIVECAVRAASMGAARRILIGGDVARRSRYPAYGGMPGLAYLGRRGLPLIERIGGADLAHLVATENPRRFLARF</sequence>
<evidence type="ECO:0000313" key="4">
    <source>
        <dbReference type="EMBL" id="MCS5716956.1"/>
    </source>
</evidence>
<feature type="modified residue" description="N6-carboxylysine" evidence="3">
    <location>
        <position position="153"/>
    </location>
</feature>
<dbReference type="PANTHER" id="PTHR10819:SF3">
    <property type="entry name" value="PHOSPHOTRIESTERASE-RELATED PROTEIN"/>
    <property type="match status" value="1"/>
</dbReference>
<dbReference type="InterPro" id="IPR032466">
    <property type="entry name" value="Metal_Hydrolase"/>
</dbReference>
<reference evidence="4" key="1">
    <citation type="submission" date="2022-08" db="EMBL/GenBank/DDBJ databases">
        <authorList>
            <person name="Deng Y."/>
            <person name="Han X.-F."/>
            <person name="Zhang Y.-Q."/>
        </authorList>
    </citation>
    <scope>NUCLEOTIDE SEQUENCE</scope>
    <source>
        <strain evidence="4">CPCC 205763</strain>
    </source>
</reference>
<evidence type="ECO:0000256" key="2">
    <source>
        <dbReference type="ARBA" id="ARBA00022801"/>
    </source>
</evidence>
<dbReference type="EMBL" id="JANLCM010000001">
    <property type="protein sequence ID" value="MCS5716956.1"/>
    <property type="molecule type" value="Genomic_DNA"/>
</dbReference>
<comment type="caution">
    <text evidence="4">The sequence shown here is derived from an EMBL/GenBank/DDBJ whole genome shotgun (WGS) entry which is preliminary data.</text>
</comment>